<dbReference type="InterPro" id="IPR001969">
    <property type="entry name" value="Aspartic_peptidase_AS"/>
</dbReference>
<dbReference type="Proteomes" id="UP000503018">
    <property type="component" value="Chromosome"/>
</dbReference>
<dbReference type="KEGG" id="slan:GV829_05030"/>
<accession>A0A6M4AY31</accession>
<reference evidence="2 3" key="1">
    <citation type="submission" date="2020-01" db="EMBL/GenBank/DDBJ databases">
        <title>Sphingomonas sp. strain CSW-10.</title>
        <authorList>
            <person name="Chen W.-M."/>
        </authorList>
    </citation>
    <scope>NUCLEOTIDE SEQUENCE [LARGE SCALE GENOMIC DNA]</scope>
    <source>
        <strain evidence="2 3">CSW-10</strain>
    </source>
</reference>
<feature type="chain" id="PRO_5026865694" description="Peptidase A2 domain-containing protein" evidence="1">
    <location>
        <begin position="27"/>
        <end position="346"/>
    </location>
</feature>
<dbReference type="GO" id="GO:0004190">
    <property type="term" value="F:aspartic-type endopeptidase activity"/>
    <property type="evidence" value="ECO:0007669"/>
    <property type="project" value="InterPro"/>
</dbReference>
<evidence type="ECO:0000313" key="2">
    <source>
        <dbReference type="EMBL" id="QJQ31891.1"/>
    </source>
</evidence>
<dbReference type="Gene3D" id="2.40.70.10">
    <property type="entry name" value="Acid Proteases"/>
    <property type="match status" value="2"/>
</dbReference>
<dbReference type="AlphaFoldDB" id="A0A6M4AY31"/>
<dbReference type="CDD" id="cd05483">
    <property type="entry name" value="retropepsin_like_bacteria"/>
    <property type="match status" value="1"/>
</dbReference>
<name>A0A6M4AY31_9SPHN</name>
<dbReference type="SUPFAM" id="SSF50630">
    <property type="entry name" value="Acid proteases"/>
    <property type="match status" value="2"/>
</dbReference>
<evidence type="ECO:0000256" key="1">
    <source>
        <dbReference type="SAM" id="SignalP"/>
    </source>
</evidence>
<protein>
    <recommendedName>
        <fullName evidence="4">Peptidase A2 domain-containing protein</fullName>
    </recommendedName>
</protein>
<dbReference type="GO" id="GO:0006508">
    <property type="term" value="P:proteolysis"/>
    <property type="evidence" value="ECO:0007669"/>
    <property type="project" value="InterPro"/>
</dbReference>
<dbReference type="Pfam" id="PF13650">
    <property type="entry name" value="Asp_protease_2"/>
    <property type="match status" value="2"/>
</dbReference>
<keyword evidence="1" id="KW-0732">Signal</keyword>
<proteinExistence type="predicted"/>
<dbReference type="PROSITE" id="PS00141">
    <property type="entry name" value="ASP_PROTEASE"/>
    <property type="match status" value="1"/>
</dbReference>
<gene>
    <name evidence="2" type="ORF">GV829_05030</name>
</gene>
<feature type="signal peptide" evidence="1">
    <location>
        <begin position="1"/>
        <end position="26"/>
    </location>
</feature>
<dbReference type="InterPro" id="IPR034122">
    <property type="entry name" value="Retropepsin-like_bacterial"/>
</dbReference>
<keyword evidence="3" id="KW-1185">Reference proteome</keyword>
<sequence length="346" mass="37166">MMADAISRFRLRGLALAMIASLLAPAASFANSPPHVHAPADPLETTAEAPLLVEMMREDRYNRLTLPVRVGGQGPFGFIVDTGAERTVVSRELAARLGLASAGQARVVGIAEATMADLFHIDSVHLNHLQLGSLIVPAFGQAAIGGPGLIGIDSLENHRLVIDFTTRQIDILESQRTRRRERQPEFDSDAIVVTARREAGRMILSSATYNGRRVDLVIDTGGQSSVGNRALRRLVQAGRRGNRLTDGQLTSVTGAQLAVEMGSIDVISIAGIDLNNVPVAYADSPVFAVLGLEERPALLLGMDSLQMFDRVGVDFANRRVTFDLPGGARARSRSQPLDLRGLVPAR</sequence>
<organism evidence="2 3">
    <name type="scientific">Sphingomonas lacunae</name>
    <dbReference type="NCBI Taxonomy" id="2698828"/>
    <lineage>
        <taxon>Bacteria</taxon>
        <taxon>Pseudomonadati</taxon>
        <taxon>Pseudomonadota</taxon>
        <taxon>Alphaproteobacteria</taxon>
        <taxon>Sphingomonadales</taxon>
        <taxon>Sphingomonadaceae</taxon>
        <taxon>Sphingomonas</taxon>
    </lineage>
</organism>
<dbReference type="RefSeq" id="WP_169944462.1">
    <property type="nucleotide sequence ID" value="NZ_CP053015.1"/>
</dbReference>
<dbReference type="EMBL" id="CP053015">
    <property type="protein sequence ID" value="QJQ31891.1"/>
    <property type="molecule type" value="Genomic_DNA"/>
</dbReference>
<dbReference type="InterPro" id="IPR021109">
    <property type="entry name" value="Peptidase_aspartic_dom_sf"/>
</dbReference>
<evidence type="ECO:0000313" key="3">
    <source>
        <dbReference type="Proteomes" id="UP000503018"/>
    </source>
</evidence>
<evidence type="ECO:0008006" key="4">
    <source>
        <dbReference type="Google" id="ProtNLM"/>
    </source>
</evidence>